<dbReference type="SUPFAM" id="SSF51735">
    <property type="entry name" value="NAD(P)-binding Rossmann-fold domains"/>
    <property type="match status" value="1"/>
</dbReference>
<keyword evidence="2" id="KW-0560">Oxidoreductase</keyword>
<keyword evidence="1" id="KW-0521">NADP</keyword>
<dbReference type="InterPro" id="IPR047618">
    <property type="entry name" value="QOR-like"/>
</dbReference>
<evidence type="ECO:0000256" key="1">
    <source>
        <dbReference type="ARBA" id="ARBA00022857"/>
    </source>
</evidence>
<dbReference type="FunFam" id="3.40.50.720:FF:000053">
    <property type="entry name" value="Quinone oxidoreductase 1"/>
    <property type="match status" value="1"/>
</dbReference>
<dbReference type="AlphaFoldDB" id="A0A934QH30"/>
<dbReference type="Gene3D" id="3.40.50.720">
    <property type="entry name" value="NAD(P)-binding Rossmann-like Domain"/>
    <property type="match status" value="1"/>
</dbReference>
<comment type="caution">
    <text evidence="4">The sequence shown here is derived from an EMBL/GenBank/DDBJ whole genome shotgun (WGS) entry which is preliminary data.</text>
</comment>
<evidence type="ECO:0000313" key="5">
    <source>
        <dbReference type="Proteomes" id="UP000778970"/>
    </source>
</evidence>
<dbReference type="InterPro" id="IPR020843">
    <property type="entry name" value="ER"/>
</dbReference>
<dbReference type="InterPro" id="IPR013149">
    <property type="entry name" value="ADH-like_C"/>
</dbReference>
<feature type="domain" description="Enoyl reductase (ER)" evidence="3">
    <location>
        <begin position="11"/>
        <end position="323"/>
    </location>
</feature>
<reference evidence="4" key="1">
    <citation type="submission" date="2017-08" db="EMBL/GenBank/DDBJ databases">
        <authorList>
            <person name="Imhoff J.F."/>
            <person name="Rahn T."/>
            <person name="Kuenzel S."/>
            <person name="Neulinger S.C."/>
        </authorList>
    </citation>
    <scope>NUCLEOTIDE SEQUENCE</scope>
    <source>
        <strain evidence="4">DSM 9154</strain>
    </source>
</reference>
<dbReference type="Gene3D" id="3.90.180.10">
    <property type="entry name" value="Medium-chain alcohol dehydrogenases, catalytic domain"/>
    <property type="match status" value="1"/>
</dbReference>
<evidence type="ECO:0000259" key="3">
    <source>
        <dbReference type="SMART" id="SM00829"/>
    </source>
</evidence>
<protein>
    <submittedName>
        <fullName evidence="4">Quinone oxidoreductase</fullName>
    </submittedName>
</protein>
<dbReference type="CDD" id="cd05286">
    <property type="entry name" value="QOR2"/>
    <property type="match status" value="1"/>
</dbReference>
<keyword evidence="5" id="KW-1185">Reference proteome</keyword>
<organism evidence="4 5">
    <name type="scientific">Rhodovibrio salinarum</name>
    <dbReference type="NCBI Taxonomy" id="1087"/>
    <lineage>
        <taxon>Bacteria</taxon>
        <taxon>Pseudomonadati</taxon>
        <taxon>Pseudomonadota</taxon>
        <taxon>Alphaproteobacteria</taxon>
        <taxon>Rhodospirillales</taxon>
        <taxon>Rhodovibrionaceae</taxon>
        <taxon>Rhodovibrio</taxon>
    </lineage>
</organism>
<dbReference type="NCBIfam" id="NF008024">
    <property type="entry name" value="PRK10754.1"/>
    <property type="match status" value="1"/>
</dbReference>
<dbReference type="RefSeq" id="WP_027287338.1">
    <property type="nucleotide sequence ID" value="NZ_NRRE01000020.1"/>
</dbReference>
<proteinExistence type="predicted"/>
<dbReference type="GO" id="GO:0003960">
    <property type="term" value="F:quinone reductase (NADPH) activity"/>
    <property type="evidence" value="ECO:0007669"/>
    <property type="project" value="InterPro"/>
</dbReference>
<reference evidence="4" key="2">
    <citation type="journal article" date="2020" name="Microorganisms">
        <title>Osmotic Adaptation and Compatible Solute Biosynthesis of Phototrophic Bacteria as Revealed from Genome Analyses.</title>
        <authorList>
            <person name="Imhoff J.F."/>
            <person name="Rahn T."/>
            <person name="Kunzel S."/>
            <person name="Keller A."/>
            <person name="Neulinger S.C."/>
        </authorList>
    </citation>
    <scope>NUCLEOTIDE SEQUENCE</scope>
    <source>
        <strain evidence="4">DSM 9154</strain>
    </source>
</reference>
<dbReference type="SMART" id="SM00829">
    <property type="entry name" value="PKS_ER"/>
    <property type="match status" value="1"/>
</dbReference>
<dbReference type="GO" id="GO:0035925">
    <property type="term" value="F:mRNA 3'-UTR AU-rich region binding"/>
    <property type="evidence" value="ECO:0007669"/>
    <property type="project" value="TreeGrafter"/>
</dbReference>
<dbReference type="PANTHER" id="PTHR48106">
    <property type="entry name" value="QUINONE OXIDOREDUCTASE PIG3-RELATED"/>
    <property type="match status" value="1"/>
</dbReference>
<dbReference type="EMBL" id="NRRE01000020">
    <property type="protein sequence ID" value="MBK1696886.1"/>
    <property type="molecule type" value="Genomic_DNA"/>
</dbReference>
<gene>
    <name evidence="4" type="ORF">CKO21_06465</name>
</gene>
<name>A0A934QH30_9PROT</name>
<dbReference type="GO" id="GO:0070402">
    <property type="term" value="F:NADPH binding"/>
    <property type="evidence" value="ECO:0007669"/>
    <property type="project" value="TreeGrafter"/>
</dbReference>
<dbReference type="GO" id="GO:0005829">
    <property type="term" value="C:cytosol"/>
    <property type="evidence" value="ECO:0007669"/>
    <property type="project" value="TreeGrafter"/>
</dbReference>
<dbReference type="InterPro" id="IPR013154">
    <property type="entry name" value="ADH-like_N"/>
</dbReference>
<sequence>MTLSVRIHEHGGPDVLTPEEVEVPNPAAGEVRLRQEAIGLNYIDVYHRTGLYPVPQLPAPIGLEGAGVVEALGDGVSDLRIGDRVAYASPPLGAYQAVRNMPADRLVRLPESIDTQTAAAMMLQGMTVEYLVRRTFPVKKGMTVLFHAAAGGVGLIACQWLHAIGATVIGTVGSEAKAELAKAHGCHHTIFYNQEDVGERVKELTDGRGVPVVYDGVGQATWEASLSSLARRGMLVSFGNASGVVSQFNPGELAKRGSLFLTRPTLMDYTATRKDLTESANALFEKVLDGDVKIEVNQTYPLQDAARAHKDLEARKTTGSTILLPE</sequence>
<dbReference type="PANTHER" id="PTHR48106:SF13">
    <property type="entry name" value="QUINONE OXIDOREDUCTASE-RELATED"/>
    <property type="match status" value="1"/>
</dbReference>
<dbReference type="InterPro" id="IPR011032">
    <property type="entry name" value="GroES-like_sf"/>
</dbReference>
<evidence type="ECO:0000256" key="2">
    <source>
        <dbReference type="ARBA" id="ARBA00023002"/>
    </source>
</evidence>
<accession>A0A934QH30</accession>
<dbReference type="InterPro" id="IPR036291">
    <property type="entry name" value="NAD(P)-bd_dom_sf"/>
</dbReference>
<evidence type="ECO:0000313" key="4">
    <source>
        <dbReference type="EMBL" id="MBK1696886.1"/>
    </source>
</evidence>
<dbReference type="Pfam" id="PF08240">
    <property type="entry name" value="ADH_N"/>
    <property type="match status" value="1"/>
</dbReference>
<dbReference type="SUPFAM" id="SSF50129">
    <property type="entry name" value="GroES-like"/>
    <property type="match status" value="1"/>
</dbReference>
<dbReference type="Pfam" id="PF00107">
    <property type="entry name" value="ADH_zinc_N"/>
    <property type="match status" value="1"/>
</dbReference>
<dbReference type="Proteomes" id="UP000778970">
    <property type="component" value="Unassembled WGS sequence"/>
</dbReference>